<dbReference type="PANTHER" id="PTHR43213">
    <property type="entry name" value="BIFUNCTIONAL DTTP/UTP PYROPHOSPHATASE/METHYLTRANSFERASE PROTEIN-RELATED"/>
    <property type="match status" value="1"/>
</dbReference>
<dbReference type="EnsemblPlants" id="QL02p008833:mrna">
    <property type="protein sequence ID" value="QL02p008833:mrna"/>
    <property type="gene ID" value="QL02p008833"/>
</dbReference>
<keyword evidence="3" id="KW-1185">Reference proteome</keyword>
<dbReference type="InParanoid" id="A0A7N2QYC5"/>
<dbReference type="Gene3D" id="3.90.950.10">
    <property type="match status" value="2"/>
</dbReference>
<dbReference type="GO" id="GO:0047429">
    <property type="term" value="F:nucleoside triphosphate diphosphatase activity"/>
    <property type="evidence" value="ECO:0007669"/>
    <property type="project" value="InterPro"/>
</dbReference>
<protein>
    <recommendedName>
        <fullName evidence="4">Maf-like protein</fullName>
    </recommendedName>
</protein>
<organism evidence="2 3">
    <name type="scientific">Quercus lobata</name>
    <name type="common">Valley oak</name>
    <dbReference type="NCBI Taxonomy" id="97700"/>
    <lineage>
        <taxon>Eukaryota</taxon>
        <taxon>Viridiplantae</taxon>
        <taxon>Streptophyta</taxon>
        <taxon>Embryophyta</taxon>
        <taxon>Tracheophyta</taxon>
        <taxon>Spermatophyta</taxon>
        <taxon>Magnoliopsida</taxon>
        <taxon>eudicotyledons</taxon>
        <taxon>Gunneridae</taxon>
        <taxon>Pentapetalae</taxon>
        <taxon>rosids</taxon>
        <taxon>fabids</taxon>
        <taxon>Fagales</taxon>
        <taxon>Fagaceae</taxon>
        <taxon>Quercus</taxon>
    </lineage>
</organism>
<name>A0A7N2QYC5_QUELO</name>
<dbReference type="FunCoup" id="A0A7N2QYC5">
    <property type="interactions" value="1273"/>
</dbReference>
<evidence type="ECO:0008006" key="4">
    <source>
        <dbReference type="Google" id="ProtNLM"/>
    </source>
</evidence>
<dbReference type="Proteomes" id="UP000594261">
    <property type="component" value="Chromosome 2"/>
</dbReference>
<dbReference type="InterPro" id="IPR003697">
    <property type="entry name" value="Maf-like"/>
</dbReference>
<evidence type="ECO:0000313" key="2">
    <source>
        <dbReference type="EnsemblPlants" id="QL02p008833:mrna"/>
    </source>
</evidence>
<dbReference type="Pfam" id="PF02545">
    <property type="entry name" value="Maf"/>
    <property type="match status" value="2"/>
</dbReference>
<dbReference type="OMA" id="EEVCGFC"/>
<dbReference type="InterPro" id="IPR029001">
    <property type="entry name" value="ITPase-like_fam"/>
</dbReference>
<dbReference type="AlphaFoldDB" id="A0A7N2QYC5"/>
<reference evidence="2" key="2">
    <citation type="submission" date="2021-01" db="UniProtKB">
        <authorList>
            <consortium name="EnsemblPlants"/>
        </authorList>
    </citation>
    <scope>IDENTIFICATION</scope>
</reference>
<dbReference type="HAMAP" id="MF_00528">
    <property type="entry name" value="Maf"/>
    <property type="match status" value="1"/>
</dbReference>
<dbReference type="FunFam" id="3.90.950.10:FF:000008">
    <property type="entry name" value="Maf-like protein, expressed"/>
    <property type="match status" value="1"/>
</dbReference>
<evidence type="ECO:0000313" key="3">
    <source>
        <dbReference type="Proteomes" id="UP000594261"/>
    </source>
</evidence>
<dbReference type="Gramene" id="QL02p008833:mrna">
    <property type="protein sequence ID" value="QL02p008833:mrna"/>
    <property type="gene ID" value="QL02p008833"/>
</dbReference>
<dbReference type="SUPFAM" id="SSF52972">
    <property type="entry name" value="ITPase-like"/>
    <property type="match status" value="2"/>
</dbReference>
<evidence type="ECO:0000256" key="1">
    <source>
        <dbReference type="ARBA" id="ARBA00022801"/>
    </source>
</evidence>
<reference evidence="3" key="1">
    <citation type="journal article" date="2016" name="G3 (Bethesda)">
        <title>First Draft Assembly and Annotation of the Genome of a California Endemic Oak Quercus lobata Nee (Fagaceae).</title>
        <authorList>
            <person name="Sork V.L."/>
            <person name="Fitz-Gibbon S.T."/>
            <person name="Puiu D."/>
            <person name="Crepeau M."/>
            <person name="Gugger P.F."/>
            <person name="Sherman R."/>
            <person name="Stevens K."/>
            <person name="Langley C.H."/>
            <person name="Pellegrini M."/>
            <person name="Salzberg S.L."/>
        </authorList>
    </citation>
    <scope>NUCLEOTIDE SEQUENCE [LARGE SCALE GENOMIC DNA]</scope>
    <source>
        <strain evidence="3">cv. SW786</strain>
    </source>
</reference>
<sequence length="267" mass="29652">MEATTSPFKIILGSSSIARRKILAEMGYEFTIMTADIDEKCIRKEKPEDLVMALAEAKADAILSKLQTISNQEKDDEQKILIAADTRGELLFFSSCTTDLAFHRIFIVRHECFTSIALLSTDAEAILQRLPIGDYVKDAEPTLLVTCDQVVVYEGVVREKPSSKEEARQFLKDYSGGHAATVGSVLVTNLKTGFRKGEWDRVEIYFHTIPDETIEKLIEEGTVLYVAGGLIIEHPLILPFVKQVVGTTDSVMGLPKALTEKLIKEAL</sequence>
<dbReference type="PANTHER" id="PTHR43213:SF14">
    <property type="entry name" value="MAF-LIKE PROTEIN"/>
    <property type="match status" value="1"/>
</dbReference>
<keyword evidence="1" id="KW-0378">Hydrolase</keyword>
<proteinExistence type="inferred from homology"/>
<accession>A0A7N2QYC5</accession>